<name>A0A284RPX7_ARMOS</name>
<keyword evidence="2" id="KW-1185">Reference proteome</keyword>
<sequence>MVNPEGGEASSAEQRYRERISDCTRLSCQCIKTSSFREVLLSWSASAMLHLELKKQNILFFVRSLIF</sequence>
<reference evidence="2" key="1">
    <citation type="journal article" date="2017" name="Nat. Ecol. Evol.">
        <title>Genome expansion and lineage-specific genetic innovations in the forest pathogenic fungi Armillaria.</title>
        <authorList>
            <person name="Sipos G."/>
            <person name="Prasanna A.N."/>
            <person name="Walter M.C."/>
            <person name="O'Connor E."/>
            <person name="Balint B."/>
            <person name="Krizsan K."/>
            <person name="Kiss B."/>
            <person name="Hess J."/>
            <person name="Varga T."/>
            <person name="Slot J."/>
            <person name="Riley R."/>
            <person name="Boka B."/>
            <person name="Rigling D."/>
            <person name="Barry K."/>
            <person name="Lee J."/>
            <person name="Mihaltcheva S."/>
            <person name="LaButti K."/>
            <person name="Lipzen A."/>
            <person name="Waldron R."/>
            <person name="Moloney N.M."/>
            <person name="Sperisen C."/>
            <person name="Kredics L."/>
            <person name="Vagvoelgyi C."/>
            <person name="Patrignani A."/>
            <person name="Fitzpatrick D."/>
            <person name="Nagy I."/>
            <person name="Doyle S."/>
            <person name="Anderson J.B."/>
            <person name="Grigoriev I.V."/>
            <person name="Gueldener U."/>
            <person name="Muensterkoetter M."/>
            <person name="Nagy L.G."/>
        </authorList>
    </citation>
    <scope>NUCLEOTIDE SEQUENCE [LARGE SCALE GENOMIC DNA]</scope>
    <source>
        <strain evidence="2">C18/9</strain>
    </source>
</reference>
<gene>
    <name evidence="1" type="ORF">ARMOST_14211</name>
</gene>
<organism evidence="1 2">
    <name type="scientific">Armillaria ostoyae</name>
    <name type="common">Armillaria root rot fungus</name>
    <dbReference type="NCBI Taxonomy" id="47428"/>
    <lineage>
        <taxon>Eukaryota</taxon>
        <taxon>Fungi</taxon>
        <taxon>Dikarya</taxon>
        <taxon>Basidiomycota</taxon>
        <taxon>Agaricomycotina</taxon>
        <taxon>Agaricomycetes</taxon>
        <taxon>Agaricomycetidae</taxon>
        <taxon>Agaricales</taxon>
        <taxon>Marasmiineae</taxon>
        <taxon>Physalacriaceae</taxon>
        <taxon>Armillaria</taxon>
    </lineage>
</organism>
<protein>
    <submittedName>
        <fullName evidence="1">Uncharacterized protein</fullName>
    </submittedName>
</protein>
<proteinExistence type="predicted"/>
<dbReference type="AlphaFoldDB" id="A0A284RPX7"/>
<accession>A0A284RPX7</accession>
<dbReference type="EMBL" id="FUEG01000013">
    <property type="protein sequence ID" value="SJL10817.1"/>
    <property type="molecule type" value="Genomic_DNA"/>
</dbReference>
<evidence type="ECO:0000313" key="2">
    <source>
        <dbReference type="Proteomes" id="UP000219338"/>
    </source>
</evidence>
<dbReference type="Proteomes" id="UP000219338">
    <property type="component" value="Unassembled WGS sequence"/>
</dbReference>
<evidence type="ECO:0000313" key="1">
    <source>
        <dbReference type="EMBL" id="SJL10817.1"/>
    </source>
</evidence>